<dbReference type="InterPro" id="IPR029068">
    <property type="entry name" value="Glyas_Bleomycin-R_OHBP_Dase"/>
</dbReference>
<protein>
    <recommendedName>
        <fullName evidence="1">PhnB-like domain-containing protein</fullName>
    </recommendedName>
</protein>
<dbReference type="Gene3D" id="3.10.180.10">
    <property type="entry name" value="2,3-Dihydroxybiphenyl 1,2-Dioxygenase, domain 1"/>
    <property type="match status" value="1"/>
</dbReference>
<gene>
    <name evidence="2" type="ORF">MPEBLZ_01482</name>
</gene>
<evidence type="ECO:0000259" key="1">
    <source>
        <dbReference type="Pfam" id="PF06983"/>
    </source>
</evidence>
<evidence type="ECO:0000313" key="2">
    <source>
        <dbReference type="EMBL" id="KPQ43951.1"/>
    </source>
</evidence>
<comment type="caution">
    <text evidence="2">The sequence shown here is derived from an EMBL/GenBank/DDBJ whole genome shotgun (WGS) entry which is preliminary data.</text>
</comment>
<dbReference type="EMBL" id="LKCM01000119">
    <property type="protein sequence ID" value="KPQ43951.1"/>
    <property type="molecule type" value="Genomic_DNA"/>
</dbReference>
<dbReference type="AlphaFoldDB" id="A0A0P8ABD7"/>
<dbReference type="PANTHER" id="PTHR33990:SF1">
    <property type="entry name" value="PROTEIN YJDN"/>
    <property type="match status" value="1"/>
</dbReference>
<dbReference type="PANTHER" id="PTHR33990">
    <property type="entry name" value="PROTEIN YJDN-RELATED"/>
    <property type="match status" value="1"/>
</dbReference>
<reference evidence="2 3" key="1">
    <citation type="submission" date="2015-09" db="EMBL/GenBank/DDBJ databases">
        <title>A metagenomics-based metabolic model of nitrate-dependent anaerobic oxidation of methane by Methanoperedens-like archaea.</title>
        <authorList>
            <person name="Arshad A."/>
            <person name="Speth D.R."/>
            <person name="De Graaf R.M."/>
            <person name="Op Den Camp H.J."/>
            <person name="Jetten M.S."/>
            <person name="Welte C.U."/>
        </authorList>
    </citation>
    <scope>NUCLEOTIDE SEQUENCE [LARGE SCALE GENOMIC DNA]</scope>
</reference>
<name>A0A0P8ABD7_9EURY</name>
<dbReference type="Proteomes" id="UP000050360">
    <property type="component" value="Unassembled WGS sequence"/>
</dbReference>
<feature type="domain" description="PhnB-like" evidence="1">
    <location>
        <begin position="3"/>
        <end position="137"/>
    </location>
</feature>
<dbReference type="CDD" id="cd06588">
    <property type="entry name" value="PhnB_like"/>
    <property type="match status" value="1"/>
</dbReference>
<dbReference type="InterPro" id="IPR028973">
    <property type="entry name" value="PhnB-like"/>
</dbReference>
<proteinExistence type="predicted"/>
<accession>A0A0P8ABD7</accession>
<organism evidence="2 3">
    <name type="scientific">Candidatus Methanoperedens nitratireducens</name>
    <dbReference type="NCBI Taxonomy" id="1392998"/>
    <lineage>
        <taxon>Archaea</taxon>
        <taxon>Methanobacteriati</taxon>
        <taxon>Methanobacteriota</taxon>
        <taxon>Stenosarchaea group</taxon>
        <taxon>Methanomicrobia</taxon>
        <taxon>Methanosarcinales</taxon>
        <taxon>ANME-2 cluster</taxon>
        <taxon>Candidatus Methanoperedentaceae</taxon>
        <taxon>Candidatus Methanoperedens</taxon>
    </lineage>
</organism>
<sequence length="146" mass="16509">MTKLNIYLNFAGNTEEVFNFYKSVFGGEFTSVFRFKDMPMEGVNIPKEDENKILHISLPVGKDNVLMATDSLESLGMKLTQGNNVYISVHPESKEEADRIFNALSAGGTIEMPIADQPWGDYYGSFKDKFGVQWMVIYTYPKGLIE</sequence>
<evidence type="ECO:0000313" key="3">
    <source>
        <dbReference type="Proteomes" id="UP000050360"/>
    </source>
</evidence>
<dbReference type="SUPFAM" id="SSF54593">
    <property type="entry name" value="Glyoxalase/Bleomycin resistance protein/Dihydroxybiphenyl dioxygenase"/>
    <property type="match status" value="1"/>
</dbReference>
<dbReference type="Pfam" id="PF06983">
    <property type="entry name" value="3-dmu-9_3-mt"/>
    <property type="match status" value="1"/>
</dbReference>